<dbReference type="PANTHER" id="PTHR33064:SF37">
    <property type="entry name" value="RIBONUCLEASE H"/>
    <property type="match status" value="1"/>
</dbReference>
<dbReference type="InterPro" id="IPR051320">
    <property type="entry name" value="Viral_Replic_Matur_Polypro"/>
</dbReference>
<dbReference type="Gene3D" id="3.10.10.10">
    <property type="entry name" value="HIV Type 1 Reverse Transcriptase, subunit A, domain 1"/>
    <property type="match status" value="1"/>
</dbReference>
<evidence type="ECO:0000256" key="1">
    <source>
        <dbReference type="SAM" id="MobiDB-lite"/>
    </source>
</evidence>
<dbReference type="EMBL" id="JBFDAA010000002">
    <property type="protein sequence ID" value="KAL1139577.1"/>
    <property type="molecule type" value="Genomic_DNA"/>
</dbReference>
<dbReference type="InterPro" id="IPR043502">
    <property type="entry name" value="DNA/RNA_pol_sf"/>
</dbReference>
<dbReference type="PANTHER" id="PTHR33064">
    <property type="entry name" value="POL PROTEIN"/>
    <property type="match status" value="1"/>
</dbReference>
<proteinExistence type="predicted"/>
<name>A0ABD0YUF0_9HEMI</name>
<dbReference type="Proteomes" id="UP001558652">
    <property type="component" value="Unassembled WGS sequence"/>
</dbReference>
<evidence type="ECO:0000313" key="3">
    <source>
        <dbReference type="Proteomes" id="UP001558652"/>
    </source>
</evidence>
<organism evidence="2 3">
    <name type="scientific">Ranatra chinensis</name>
    <dbReference type="NCBI Taxonomy" id="642074"/>
    <lineage>
        <taxon>Eukaryota</taxon>
        <taxon>Metazoa</taxon>
        <taxon>Ecdysozoa</taxon>
        <taxon>Arthropoda</taxon>
        <taxon>Hexapoda</taxon>
        <taxon>Insecta</taxon>
        <taxon>Pterygota</taxon>
        <taxon>Neoptera</taxon>
        <taxon>Paraneoptera</taxon>
        <taxon>Hemiptera</taxon>
        <taxon>Heteroptera</taxon>
        <taxon>Panheteroptera</taxon>
        <taxon>Nepomorpha</taxon>
        <taxon>Nepidae</taxon>
        <taxon>Ranatrinae</taxon>
        <taxon>Ranatra</taxon>
    </lineage>
</organism>
<feature type="region of interest" description="Disordered" evidence="1">
    <location>
        <begin position="296"/>
        <end position="388"/>
    </location>
</feature>
<dbReference type="InterPro" id="IPR043128">
    <property type="entry name" value="Rev_trsase/Diguanyl_cyclase"/>
</dbReference>
<evidence type="ECO:0008006" key="4">
    <source>
        <dbReference type="Google" id="ProtNLM"/>
    </source>
</evidence>
<gene>
    <name evidence="2" type="ORF">AAG570_006559</name>
</gene>
<sequence>MHDADCKKTAFQFIKGKYEFTRVPFGLKNAPMAFHRSLRDHGKHLTQLLRRQKEFGLKASREKLRTYQTFRPSVKFMGYVTSTDWIHLDPGKGSSLIEITNRLPAIQNDYEQRQRVAHLWRKYYWPSMARMVGEELAKCIMCQAKYVWTPEETLQSTLQEHLHLLGSGRSGEEEWARAVLAYYSSLHSATGMTPLESMRIWQHRDDPPVSVERECEELVERVDREKRDHVKRAHDKTIDCWDQLHAGDLMIVCNWYKGQKTDPQFVGSFVVVRKMSAESCDVLLYCCLKSGGGTAPPPRALDRGGARAQWRPPPSRPRGPCLQHPGLNSAEGGIGGWESLPSPNDPGIDGRAVVPTSADGSTPRRRDRGCSTPPGRPGRRCTGTRGSESLRLDPNLLAPAWTCRAILEGKGLLFYRQSPHERRTQIASEDASHIGELRTAK</sequence>
<evidence type="ECO:0000313" key="2">
    <source>
        <dbReference type="EMBL" id="KAL1139577.1"/>
    </source>
</evidence>
<dbReference type="Gene3D" id="3.30.70.270">
    <property type="match status" value="1"/>
</dbReference>
<accession>A0ABD0YUF0</accession>
<protein>
    <recommendedName>
        <fullName evidence="4">Integrase zinc-binding domain-containing protein</fullName>
    </recommendedName>
</protein>
<reference evidence="2 3" key="1">
    <citation type="submission" date="2024-07" db="EMBL/GenBank/DDBJ databases">
        <title>Chromosome-level genome assembly of the water stick insect Ranatra chinensis (Heteroptera: Nepidae).</title>
        <authorList>
            <person name="Liu X."/>
        </authorList>
    </citation>
    <scope>NUCLEOTIDE SEQUENCE [LARGE SCALE GENOMIC DNA]</scope>
    <source>
        <strain evidence="2">Cailab_2021Rc</strain>
        <tissue evidence="2">Muscle</tissue>
    </source>
</reference>
<dbReference type="GO" id="GO:0071897">
    <property type="term" value="P:DNA biosynthetic process"/>
    <property type="evidence" value="ECO:0007669"/>
    <property type="project" value="UniProtKB-ARBA"/>
</dbReference>
<comment type="caution">
    <text evidence="2">The sequence shown here is derived from an EMBL/GenBank/DDBJ whole genome shotgun (WGS) entry which is preliminary data.</text>
</comment>
<feature type="region of interest" description="Disordered" evidence="1">
    <location>
        <begin position="422"/>
        <end position="441"/>
    </location>
</feature>
<keyword evidence="3" id="KW-1185">Reference proteome</keyword>
<dbReference type="AlphaFoldDB" id="A0ABD0YUF0"/>
<dbReference type="SUPFAM" id="SSF56672">
    <property type="entry name" value="DNA/RNA polymerases"/>
    <property type="match status" value="1"/>
</dbReference>